<feature type="region of interest" description="Disordered" evidence="1">
    <location>
        <begin position="1"/>
        <end position="29"/>
    </location>
</feature>
<keyword evidence="2" id="KW-1185">Reference proteome</keyword>
<dbReference type="WBParaSite" id="TMUE_1000002803.1">
    <property type="protein sequence ID" value="TMUE_1000002803.1"/>
    <property type="gene ID" value="WBGene00298494"/>
</dbReference>
<name>A0A5S6Q6J4_TRIMR</name>
<evidence type="ECO:0000313" key="3">
    <source>
        <dbReference type="WBParaSite" id="TMUE_1000002803.1"/>
    </source>
</evidence>
<proteinExistence type="predicted"/>
<protein>
    <submittedName>
        <fullName evidence="3">Uncharacterized protein</fullName>
    </submittedName>
</protein>
<organism evidence="2 3">
    <name type="scientific">Trichuris muris</name>
    <name type="common">Mouse whipworm</name>
    <dbReference type="NCBI Taxonomy" id="70415"/>
    <lineage>
        <taxon>Eukaryota</taxon>
        <taxon>Metazoa</taxon>
        <taxon>Ecdysozoa</taxon>
        <taxon>Nematoda</taxon>
        <taxon>Enoplea</taxon>
        <taxon>Dorylaimia</taxon>
        <taxon>Trichinellida</taxon>
        <taxon>Trichuridae</taxon>
        <taxon>Trichuris</taxon>
    </lineage>
</organism>
<evidence type="ECO:0000313" key="2">
    <source>
        <dbReference type="Proteomes" id="UP000046395"/>
    </source>
</evidence>
<dbReference type="AlphaFoldDB" id="A0A5S6Q6J4"/>
<dbReference type="Proteomes" id="UP000046395">
    <property type="component" value="Unassembled WGS sequence"/>
</dbReference>
<accession>A0A5S6Q6J4</accession>
<sequence>MASGVELSAPVGHGRRRDCDRGRSEPSPIMPERRALRLDVSYSREVAKEAVSAVVFELRNHLFALFDGLCSNFNSTIALSKVSTVEEHQMKAELPCIKVTGIRNDAPAAAIPLGQLMINLNSDSESVGSHGRPKSVLESSRMSLKQASTLGKTFRIDDWIESLTTDSPSGIPPTTVNSLPYNTLQQIGPWLNIVPFDGDPQQWETFIGSFKALVNDVVQSDAQWIAILSQLLSPRFRAALASCLYSLETYSSALANFRRLFGDPSRALNMHIHDLMNISPMKNNSEGEVERIVRYEERLAPFVLLGVSTNFDRKVFFISC</sequence>
<reference evidence="3" key="1">
    <citation type="submission" date="2019-12" db="UniProtKB">
        <authorList>
            <consortium name="WormBaseParasite"/>
        </authorList>
    </citation>
    <scope>IDENTIFICATION</scope>
</reference>
<evidence type="ECO:0000256" key="1">
    <source>
        <dbReference type="SAM" id="MobiDB-lite"/>
    </source>
</evidence>